<dbReference type="AlphaFoldDB" id="A0A9P8V4M8"/>
<dbReference type="Proteomes" id="UP000770015">
    <property type="component" value="Unassembled WGS sequence"/>
</dbReference>
<evidence type="ECO:0000256" key="1">
    <source>
        <dbReference type="SAM" id="MobiDB-lite"/>
    </source>
</evidence>
<accession>A0A9P8V4M8</accession>
<organism evidence="2 3">
    <name type="scientific">Plectosphaerella plurivora</name>
    <dbReference type="NCBI Taxonomy" id="936078"/>
    <lineage>
        <taxon>Eukaryota</taxon>
        <taxon>Fungi</taxon>
        <taxon>Dikarya</taxon>
        <taxon>Ascomycota</taxon>
        <taxon>Pezizomycotina</taxon>
        <taxon>Sordariomycetes</taxon>
        <taxon>Hypocreomycetidae</taxon>
        <taxon>Glomerellales</taxon>
        <taxon>Plectosphaerellaceae</taxon>
        <taxon>Plectosphaerella</taxon>
    </lineage>
</organism>
<reference evidence="2" key="1">
    <citation type="journal article" date="2021" name="Nat. Commun.">
        <title>Genetic determinants of endophytism in the Arabidopsis root mycobiome.</title>
        <authorList>
            <person name="Mesny F."/>
            <person name="Miyauchi S."/>
            <person name="Thiergart T."/>
            <person name="Pickel B."/>
            <person name="Atanasova L."/>
            <person name="Karlsson M."/>
            <person name="Huettel B."/>
            <person name="Barry K.W."/>
            <person name="Haridas S."/>
            <person name="Chen C."/>
            <person name="Bauer D."/>
            <person name="Andreopoulos W."/>
            <person name="Pangilinan J."/>
            <person name="LaButti K."/>
            <person name="Riley R."/>
            <person name="Lipzen A."/>
            <person name="Clum A."/>
            <person name="Drula E."/>
            <person name="Henrissat B."/>
            <person name="Kohler A."/>
            <person name="Grigoriev I.V."/>
            <person name="Martin F.M."/>
            <person name="Hacquard S."/>
        </authorList>
    </citation>
    <scope>NUCLEOTIDE SEQUENCE</scope>
    <source>
        <strain evidence="2">MPI-SDFR-AT-0117</strain>
    </source>
</reference>
<feature type="region of interest" description="Disordered" evidence="1">
    <location>
        <begin position="175"/>
        <end position="205"/>
    </location>
</feature>
<keyword evidence="3" id="KW-1185">Reference proteome</keyword>
<evidence type="ECO:0000313" key="2">
    <source>
        <dbReference type="EMBL" id="KAH6674046.1"/>
    </source>
</evidence>
<evidence type="ECO:0000313" key="3">
    <source>
        <dbReference type="Proteomes" id="UP000770015"/>
    </source>
</evidence>
<proteinExistence type="predicted"/>
<protein>
    <submittedName>
        <fullName evidence="2">Uncharacterized protein</fullName>
    </submittedName>
</protein>
<gene>
    <name evidence="2" type="ORF">F5X68DRAFT_235698</name>
</gene>
<sequence>MVTLGYLEEVVTKFSFELYNTGILGPEHGCDKIRGHVVIPTKCPTCSKGFVQPSFFVCETPLIPLVEPPQFSTDWRPATLCEWFSSFFRDIRHPRGEAECCQYKMLCSAEPPKRHEESRACNLCCTSHVLKEESMLVRPAPAADFFPAPVIDFRVILDLLNPRQKPSRVKRIKSFMSSKLKKNRREESPPPPTRQNSLEWASEWRKEAAEKEAAEKLRKLTKQRRD</sequence>
<comment type="caution">
    <text evidence="2">The sequence shown here is derived from an EMBL/GenBank/DDBJ whole genome shotgun (WGS) entry which is preliminary data.</text>
</comment>
<dbReference type="EMBL" id="JAGSXJ010000026">
    <property type="protein sequence ID" value="KAH6674046.1"/>
    <property type="molecule type" value="Genomic_DNA"/>
</dbReference>
<name>A0A9P8V4M8_9PEZI</name>